<dbReference type="PROSITE" id="PS00073">
    <property type="entry name" value="ACYL_COA_DH_2"/>
    <property type="match status" value="1"/>
</dbReference>
<dbReference type="Pfam" id="PF02770">
    <property type="entry name" value="Acyl-CoA_dh_M"/>
    <property type="match status" value="1"/>
</dbReference>
<evidence type="ECO:0000256" key="23">
    <source>
        <dbReference type="ARBA" id="ARBA00049096"/>
    </source>
</evidence>
<reference evidence="32" key="1">
    <citation type="journal article" date="2023" name="Commun. Biol.">
        <title>Genome analysis of Parmales, the sister group of diatoms, reveals the evolutionary specialization of diatoms from phago-mixotrophs to photoautotrophs.</title>
        <authorList>
            <person name="Ban H."/>
            <person name="Sato S."/>
            <person name="Yoshikawa S."/>
            <person name="Yamada K."/>
            <person name="Nakamura Y."/>
            <person name="Ichinomiya M."/>
            <person name="Sato N."/>
            <person name="Blanc-Mathieu R."/>
            <person name="Endo H."/>
            <person name="Kuwata A."/>
            <person name="Ogata H."/>
        </authorList>
    </citation>
    <scope>NUCLEOTIDE SEQUENCE [LARGE SCALE GENOMIC DNA]</scope>
</reference>
<evidence type="ECO:0000259" key="29">
    <source>
        <dbReference type="Pfam" id="PF02770"/>
    </source>
</evidence>
<dbReference type="InterPro" id="IPR036250">
    <property type="entry name" value="AcylCo_DH-like_C"/>
</dbReference>
<dbReference type="GO" id="GO:0050660">
    <property type="term" value="F:flavin adenine dinucleotide binding"/>
    <property type="evidence" value="ECO:0007669"/>
    <property type="project" value="InterPro"/>
</dbReference>
<evidence type="ECO:0000256" key="3">
    <source>
        <dbReference type="ARBA" id="ARBA00005198"/>
    </source>
</evidence>
<comment type="catalytic activity">
    <reaction evidence="21">
        <text>valproyl-CoA + oxidized [electron-transfer flavoprotein] + H(+) = (2E)-2-propylpent-2-enoyl-CoA + reduced [electron-transfer flavoprotein]</text>
        <dbReference type="Rhea" id="RHEA:65344"/>
        <dbReference type="Rhea" id="RHEA-COMP:10685"/>
        <dbReference type="Rhea" id="RHEA-COMP:10686"/>
        <dbReference type="ChEBI" id="CHEBI:15378"/>
        <dbReference type="ChEBI" id="CHEBI:57692"/>
        <dbReference type="ChEBI" id="CHEBI:58307"/>
        <dbReference type="ChEBI" id="CHEBI:156457"/>
        <dbReference type="ChEBI" id="CHEBI:156458"/>
    </reaction>
    <physiologicalReaction direction="left-to-right" evidence="21">
        <dbReference type="Rhea" id="RHEA:65345"/>
    </physiologicalReaction>
</comment>
<comment type="catalytic activity">
    <reaction evidence="26">
        <text>2-methylpropanoyl-CoA + oxidized [electron-transfer flavoprotein] + H(+) = 2-methylpropenoyl-CoA + reduced [electron-transfer flavoprotein]</text>
        <dbReference type="Rhea" id="RHEA:44180"/>
        <dbReference type="Rhea" id="RHEA-COMP:10685"/>
        <dbReference type="Rhea" id="RHEA-COMP:10686"/>
        <dbReference type="ChEBI" id="CHEBI:15378"/>
        <dbReference type="ChEBI" id="CHEBI:57338"/>
        <dbReference type="ChEBI" id="CHEBI:57692"/>
        <dbReference type="ChEBI" id="CHEBI:58307"/>
        <dbReference type="ChEBI" id="CHEBI:62500"/>
    </reaction>
    <physiologicalReaction direction="left-to-right" evidence="26">
        <dbReference type="Rhea" id="RHEA:44181"/>
    </physiologicalReaction>
</comment>
<evidence type="ECO:0000256" key="18">
    <source>
        <dbReference type="ARBA" id="ARBA00041537"/>
    </source>
</evidence>
<dbReference type="EMBL" id="BLQM01000234">
    <property type="protein sequence ID" value="GMH77495.1"/>
    <property type="molecule type" value="Genomic_DNA"/>
</dbReference>
<keyword evidence="6" id="KW-0597">Phosphoprotein</keyword>
<dbReference type="AlphaFoldDB" id="A0A9W7EGV6"/>
<comment type="cofactor">
    <cofactor evidence="1 27">
        <name>FAD</name>
        <dbReference type="ChEBI" id="CHEBI:57692"/>
    </cofactor>
</comment>
<dbReference type="GO" id="GO:0005759">
    <property type="term" value="C:mitochondrial matrix"/>
    <property type="evidence" value="ECO:0007669"/>
    <property type="project" value="UniProtKB-SubCell"/>
</dbReference>
<evidence type="ECO:0000256" key="25">
    <source>
        <dbReference type="ARBA" id="ARBA00049552"/>
    </source>
</evidence>
<feature type="non-terminal residue" evidence="31">
    <location>
        <position position="1"/>
    </location>
</feature>
<feature type="domain" description="Acyl-CoA oxidase/dehydrogenase middle" evidence="29">
    <location>
        <begin position="110"/>
        <end position="207"/>
    </location>
</feature>
<keyword evidence="12 27" id="KW-0560">Oxidoreductase</keyword>
<evidence type="ECO:0000313" key="32">
    <source>
        <dbReference type="Proteomes" id="UP001162640"/>
    </source>
</evidence>
<sequence length="367" mass="40116">VRDMVKTWAQQELAPHVREMDREGAMRPDILKSLFDNGLMGMEIPEKYGGSEMNFTSAVIAVEEIAAVDPSFAILVDIQNTLTNNALRFWGSEELQEKWLPRLATDTASSFCLSEAGSGTDAFAMKTTAIPSPDGSYYTLNGSKLWISNSKEAGVFLVFANAAPEKGYKGITAFVIDAETEGITVGKKERKLGLKASSTCALSFEDVKVDASCVLGEVGMGYKYAIEILNEGRIGIAGQQLGIAKGAFNATMPYLRERKQFGTSIGDFQGMQHQVAQLATEIHAVEVMTYNAARMKENGLPFVKEASMCKLYSSQVAERVASKCIEWYGGVGFTEDIIVEKFYRDCKVGSIYEGTSNIQLQTIAKII</sequence>
<comment type="pathway">
    <text evidence="15">Amino-acid degradation; L-isoleucine degradation.</text>
</comment>
<dbReference type="InterPro" id="IPR006091">
    <property type="entry name" value="Acyl-CoA_Oxase/DH_mid-dom"/>
</dbReference>
<dbReference type="Gene3D" id="1.10.540.10">
    <property type="entry name" value="Acyl-CoA dehydrogenase/oxidase, N-terminal domain"/>
    <property type="match status" value="1"/>
</dbReference>
<evidence type="ECO:0000256" key="10">
    <source>
        <dbReference type="ARBA" id="ARBA00022946"/>
    </source>
</evidence>
<comment type="subcellular location">
    <subcellularLocation>
        <location evidence="2">Mitochondrion matrix</location>
    </subcellularLocation>
</comment>
<keyword evidence="9" id="KW-0276">Fatty acid metabolism</keyword>
<dbReference type="FunFam" id="2.40.110.10:FF:000001">
    <property type="entry name" value="Acyl-CoA dehydrogenase, mitochondrial"/>
    <property type="match status" value="1"/>
</dbReference>
<evidence type="ECO:0000256" key="8">
    <source>
        <dbReference type="ARBA" id="ARBA00022827"/>
    </source>
</evidence>
<dbReference type="GO" id="GO:0003853">
    <property type="term" value="F:short-chain 2-methyl fatty acyl-CoA dehydrogenase activity"/>
    <property type="evidence" value="ECO:0007669"/>
    <property type="project" value="UniProtKB-EC"/>
</dbReference>
<evidence type="ECO:0000313" key="31">
    <source>
        <dbReference type="EMBL" id="GMH77495.1"/>
    </source>
</evidence>
<keyword evidence="8 27" id="KW-0274">FAD</keyword>
<keyword evidence="10" id="KW-0809">Transit peptide</keyword>
<dbReference type="FunFam" id="1.20.140.10:FF:000002">
    <property type="entry name" value="Acyl-CoA dehydrogenase short/branched chain"/>
    <property type="match status" value="1"/>
</dbReference>
<evidence type="ECO:0000256" key="11">
    <source>
        <dbReference type="ARBA" id="ARBA00022990"/>
    </source>
</evidence>
<evidence type="ECO:0000259" key="28">
    <source>
        <dbReference type="Pfam" id="PF00441"/>
    </source>
</evidence>
<comment type="subunit">
    <text evidence="5">Homotetramer.</text>
</comment>
<organism evidence="31 32">
    <name type="scientific">Triparma laevis f. inornata</name>
    <dbReference type="NCBI Taxonomy" id="1714386"/>
    <lineage>
        <taxon>Eukaryota</taxon>
        <taxon>Sar</taxon>
        <taxon>Stramenopiles</taxon>
        <taxon>Ochrophyta</taxon>
        <taxon>Bolidophyceae</taxon>
        <taxon>Parmales</taxon>
        <taxon>Triparmaceae</taxon>
        <taxon>Triparma</taxon>
    </lineage>
</organism>
<comment type="catalytic activity">
    <reaction evidence="25">
        <text>(2S)-2-methylbutanoyl-CoA + oxidized [electron-transfer flavoprotein] + H(+) = (2E)-2-methylbut-2-enoyl-CoA + reduced [electron-transfer flavoprotein]</text>
        <dbReference type="Rhea" id="RHEA:48256"/>
        <dbReference type="Rhea" id="RHEA-COMP:10685"/>
        <dbReference type="Rhea" id="RHEA-COMP:10686"/>
        <dbReference type="ChEBI" id="CHEBI:15378"/>
        <dbReference type="ChEBI" id="CHEBI:57337"/>
        <dbReference type="ChEBI" id="CHEBI:57692"/>
        <dbReference type="ChEBI" id="CHEBI:58307"/>
        <dbReference type="ChEBI" id="CHEBI:88166"/>
    </reaction>
    <physiologicalReaction direction="left-to-right" evidence="25">
        <dbReference type="Rhea" id="RHEA:48257"/>
    </physiologicalReaction>
</comment>
<evidence type="ECO:0000256" key="7">
    <source>
        <dbReference type="ARBA" id="ARBA00022630"/>
    </source>
</evidence>
<dbReference type="PROSITE" id="PS00072">
    <property type="entry name" value="ACYL_COA_DH_1"/>
    <property type="match status" value="1"/>
</dbReference>
<dbReference type="GO" id="GO:0046395">
    <property type="term" value="P:carboxylic acid catabolic process"/>
    <property type="evidence" value="ECO:0007669"/>
    <property type="project" value="UniProtKB-ARBA"/>
</dbReference>
<feature type="non-terminal residue" evidence="31">
    <location>
        <position position="367"/>
    </location>
</feature>
<comment type="pathway">
    <text evidence="3">Lipid metabolism; mitochondrial fatty acid beta-oxidation.</text>
</comment>
<comment type="catalytic activity">
    <reaction evidence="23">
        <text>butanoyl-CoA + oxidized [electron-transfer flavoprotein] + H(+) = (2E)-butenoyl-CoA + reduced [electron-transfer flavoprotein]</text>
        <dbReference type="Rhea" id="RHEA:24004"/>
        <dbReference type="Rhea" id="RHEA-COMP:10685"/>
        <dbReference type="Rhea" id="RHEA-COMP:10686"/>
        <dbReference type="ChEBI" id="CHEBI:15378"/>
        <dbReference type="ChEBI" id="CHEBI:57332"/>
        <dbReference type="ChEBI" id="CHEBI:57371"/>
        <dbReference type="ChEBI" id="CHEBI:57692"/>
        <dbReference type="ChEBI" id="CHEBI:58307"/>
    </reaction>
    <physiologicalReaction direction="left-to-right" evidence="23">
        <dbReference type="Rhea" id="RHEA:24005"/>
    </physiologicalReaction>
</comment>
<dbReference type="InterPro" id="IPR009075">
    <property type="entry name" value="AcylCo_DH/oxidase_C"/>
</dbReference>
<dbReference type="PIRSF" id="PIRSF016578">
    <property type="entry name" value="HsaA"/>
    <property type="match status" value="1"/>
</dbReference>
<dbReference type="Pfam" id="PF00441">
    <property type="entry name" value="Acyl-CoA_dh_1"/>
    <property type="match status" value="1"/>
</dbReference>
<evidence type="ECO:0000256" key="21">
    <source>
        <dbReference type="ARBA" id="ARBA00048307"/>
    </source>
</evidence>
<dbReference type="InterPro" id="IPR037069">
    <property type="entry name" value="AcylCoA_DH/ox_N_sf"/>
</dbReference>
<dbReference type="Proteomes" id="UP001162640">
    <property type="component" value="Unassembled WGS sequence"/>
</dbReference>
<comment type="catalytic activity">
    <reaction evidence="22">
        <text>(2R)-2-methylbutanoyl-CoA + oxidized [electron-transfer flavoprotein] + H(+) = ethylacryloyl-CoA + reduced [electron-transfer flavoprotein]</text>
        <dbReference type="Rhea" id="RHEA:65296"/>
        <dbReference type="Rhea" id="RHEA-COMP:10685"/>
        <dbReference type="Rhea" id="RHEA-COMP:10686"/>
        <dbReference type="ChEBI" id="CHEBI:15378"/>
        <dbReference type="ChEBI" id="CHEBI:57692"/>
        <dbReference type="ChEBI" id="CHEBI:58307"/>
        <dbReference type="ChEBI" id="CHEBI:156439"/>
        <dbReference type="ChEBI" id="CHEBI:156440"/>
    </reaction>
    <physiologicalReaction direction="left-to-right" evidence="22">
        <dbReference type="Rhea" id="RHEA:65297"/>
    </physiologicalReaction>
</comment>
<evidence type="ECO:0000256" key="5">
    <source>
        <dbReference type="ARBA" id="ARBA00011881"/>
    </source>
</evidence>
<evidence type="ECO:0000256" key="26">
    <source>
        <dbReference type="ARBA" id="ARBA00051903"/>
    </source>
</evidence>
<evidence type="ECO:0000256" key="9">
    <source>
        <dbReference type="ARBA" id="ARBA00022832"/>
    </source>
</evidence>
<evidence type="ECO:0000256" key="22">
    <source>
        <dbReference type="ARBA" id="ARBA00048592"/>
    </source>
</evidence>
<comment type="catalytic activity">
    <reaction evidence="24">
        <text>hexanoyl-CoA + oxidized [electron-transfer flavoprotein] + H(+) = (2E)-hexenoyl-CoA + reduced [electron-transfer flavoprotein]</text>
        <dbReference type="Rhea" id="RHEA:43464"/>
        <dbReference type="Rhea" id="RHEA-COMP:10685"/>
        <dbReference type="Rhea" id="RHEA-COMP:10686"/>
        <dbReference type="ChEBI" id="CHEBI:15378"/>
        <dbReference type="ChEBI" id="CHEBI:57692"/>
        <dbReference type="ChEBI" id="CHEBI:58307"/>
        <dbReference type="ChEBI" id="CHEBI:62077"/>
        <dbReference type="ChEBI" id="CHEBI:62620"/>
    </reaction>
    <physiologicalReaction direction="left-to-right" evidence="24">
        <dbReference type="Rhea" id="RHEA:43465"/>
    </physiologicalReaction>
</comment>
<protein>
    <recommendedName>
        <fullName evidence="17">Short/branched chain specific acyl-CoA dehydrogenase, mitochondrial</fullName>
        <ecNumber evidence="16">1.3.8.5</ecNumber>
    </recommendedName>
    <alternativeName>
        <fullName evidence="19">2-methyl branched chain acyl-CoA dehydrogenase</fullName>
    </alternativeName>
    <alternativeName>
        <fullName evidence="18">2-methylbutyryl-coenzyme A dehydrogenase</fullName>
    </alternativeName>
</protein>
<proteinExistence type="inferred from homology"/>
<dbReference type="Gene3D" id="1.20.140.10">
    <property type="entry name" value="Butyryl-CoA Dehydrogenase, subunit A, domain 3"/>
    <property type="match status" value="1"/>
</dbReference>
<keyword evidence="13" id="KW-0443">Lipid metabolism</keyword>
<evidence type="ECO:0000256" key="4">
    <source>
        <dbReference type="ARBA" id="ARBA00009347"/>
    </source>
</evidence>
<evidence type="ECO:0000256" key="12">
    <source>
        <dbReference type="ARBA" id="ARBA00023002"/>
    </source>
</evidence>
<dbReference type="Pfam" id="PF02771">
    <property type="entry name" value="Acyl-CoA_dh_N"/>
    <property type="match status" value="1"/>
</dbReference>
<evidence type="ECO:0000256" key="17">
    <source>
        <dbReference type="ARBA" id="ARBA00039850"/>
    </source>
</evidence>
<name>A0A9W7EGV6_9STRA</name>
<evidence type="ECO:0000256" key="1">
    <source>
        <dbReference type="ARBA" id="ARBA00001974"/>
    </source>
</evidence>
<dbReference type="InterPro" id="IPR013786">
    <property type="entry name" value="AcylCoA_DH/ox_N"/>
</dbReference>
<dbReference type="InterPro" id="IPR009100">
    <property type="entry name" value="AcylCoA_DH/oxidase_NM_dom_sf"/>
</dbReference>
<dbReference type="SUPFAM" id="SSF47203">
    <property type="entry name" value="Acyl-CoA dehydrogenase C-terminal domain-like"/>
    <property type="match status" value="1"/>
</dbReference>
<accession>A0A9W7EGV6</accession>
<evidence type="ECO:0000256" key="16">
    <source>
        <dbReference type="ARBA" id="ARBA00039036"/>
    </source>
</evidence>
<dbReference type="EC" id="1.3.8.5" evidence="16"/>
<evidence type="ECO:0000256" key="14">
    <source>
        <dbReference type="ARBA" id="ARBA00023128"/>
    </source>
</evidence>
<dbReference type="InterPro" id="IPR046373">
    <property type="entry name" value="Acyl-CoA_Oxase/DH_mid-dom_sf"/>
</dbReference>
<evidence type="ECO:0000259" key="30">
    <source>
        <dbReference type="Pfam" id="PF02771"/>
    </source>
</evidence>
<dbReference type="SUPFAM" id="SSF56645">
    <property type="entry name" value="Acyl-CoA dehydrogenase NM domain-like"/>
    <property type="match status" value="1"/>
</dbReference>
<comment type="catalytic activity">
    <reaction evidence="20">
        <text>2-methylbutanoyl-CoA + oxidized [electron-transfer flavoprotein] + H(+) = (2E)-2-methylbut-2-enoyl-CoA + reduced [electron-transfer flavoprotein]</text>
        <dbReference type="Rhea" id="RHEA:43780"/>
        <dbReference type="Rhea" id="RHEA-COMP:10685"/>
        <dbReference type="Rhea" id="RHEA-COMP:10686"/>
        <dbReference type="ChEBI" id="CHEBI:15378"/>
        <dbReference type="ChEBI" id="CHEBI:57336"/>
        <dbReference type="ChEBI" id="CHEBI:57337"/>
        <dbReference type="ChEBI" id="CHEBI:57692"/>
        <dbReference type="ChEBI" id="CHEBI:58307"/>
        <dbReference type="EC" id="1.3.8.5"/>
    </reaction>
    <physiologicalReaction direction="left-to-right" evidence="20">
        <dbReference type="Rhea" id="RHEA:43781"/>
    </physiologicalReaction>
</comment>
<dbReference type="FunFam" id="1.10.540.10:FF:000012">
    <property type="entry name" value="Acyl-CoA dehydrogenase short/branched chain"/>
    <property type="match status" value="1"/>
</dbReference>
<evidence type="ECO:0000256" key="27">
    <source>
        <dbReference type="RuleBase" id="RU362125"/>
    </source>
</evidence>
<comment type="similarity">
    <text evidence="4 27">Belongs to the acyl-CoA dehydrogenase family.</text>
</comment>
<dbReference type="InterPro" id="IPR006089">
    <property type="entry name" value="Acyl-CoA_DH_CS"/>
</dbReference>
<keyword evidence="14" id="KW-0496">Mitochondrion</keyword>
<evidence type="ECO:0000256" key="20">
    <source>
        <dbReference type="ARBA" id="ARBA00048235"/>
    </source>
</evidence>
<comment type="caution">
    <text evidence="31">The sequence shown here is derived from an EMBL/GenBank/DDBJ whole genome shotgun (WGS) entry which is preliminary data.</text>
</comment>
<evidence type="ECO:0000256" key="2">
    <source>
        <dbReference type="ARBA" id="ARBA00004305"/>
    </source>
</evidence>
<dbReference type="PANTHER" id="PTHR43884:SF1">
    <property type="entry name" value="SHORT_BRANCHED CHAIN SPECIFIC ACYL-COA DEHYDROGENASE, MITOCHONDRIAL"/>
    <property type="match status" value="1"/>
</dbReference>
<evidence type="ECO:0000256" key="13">
    <source>
        <dbReference type="ARBA" id="ARBA00023098"/>
    </source>
</evidence>
<dbReference type="Gene3D" id="2.40.110.10">
    <property type="entry name" value="Butyryl-CoA Dehydrogenase, subunit A, domain 2"/>
    <property type="match status" value="1"/>
</dbReference>
<dbReference type="PANTHER" id="PTHR43884">
    <property type="entry name" value="ACYL-COA DEHYDROGENASE"/>
    <property type="match status" value="1"/>
</dbReference>
<feature type="domain" description="Acyl-CoA dehydrogenase/oxidase C-terminal" evidence="28">
    <location>
        <begin position="219"/>
        <end position="366"/>
    </location>
</feature>
<evidence type="ECO:0000256" key="15">
    <source>
        <dbReference type="ARBA" id="ARBA00037895"/>
    </source>
</evidence>
<evidence type="ECO:0000256" key="19">
    <source>
        <dbReference type="ARBA" id="ARBA00042821"/>
    </source>
</evidence>
<evidence type="ECO:0000256" key="24">
    <source>
        <dbReference type="ARBA" id="ARBA00049192"/>
    </source>
</evidence>
<evidence type="ECO:0000256" key="6">
    <source>
        <dbReference type="ARBA" id="ARBA00022553"/>
    </source>
</evidence>
<keyword evidence="7 27" id="KW-0285">Flavoprotein</keyword>
<gene>
    <name evidence="31" type="ORF">TL16_g07429</name>
</gene>
<feature type="domain" description="Acyl-CoA dehydrogenase/oxidase N-terminal" evidence="30">
    <location>
        <begin position="1"/>
        <end position="105"/>
    </location>
</feature>
<keyword evidence="11" id="KW-0007">Acetylation</keyword>
<dbReference type="GO" id="GO:0006631">
    <property type="term" value="P:fatty acid metabolic process"/>
    <property type="evidence" value="ECO:0007669"/>
    <property type="project" value="UniProtKB-KW"/>
</dbReference>